<dbReference type="AlphaFoldDB" id="A0A2I1CPY8"/>
<dbReference type="Proteomes" id="UP000234254">
    <property type="component" value="Unassembled WGS sequence"/>
</dbReference>
<protein>
    <submittedName>
        <fullName evidence="2">Uncharacterized protein</fullName>
    </submittedName>
</protein>
<feature type="region of interest" description="Disordered" evidence="1">
    <location>
        <begin position="20"/>
        <end position="98"/>
    </location>
</feature>
<sequence>MAVGANWRVCHTKWATQIRPLTGQEGDLGVFTDRSTTSPAPPRHRPATPRDPPRPPTPRRPPGVLVAGPSANWRVSGAPLHGPGANRCRRRHHRRGPA</sequence>
<keyword evidence="3" id="KW-1185">Reference proteome</keyword>
<dbReference type="GeneID" id="36548141"/>
<gene>
    <name evidence="2" type="ORF">P168DRAFT_322913</name>
</gene>
<name>A0A2I1CPY8_ASPC2</name>
<proteinExistence type="predicted"/>
<evidence type="ECO:0000313" key="2">
    <source>
        <dbReference type="EMBL" id="PKX99688.1"/>
    </source>
</evidence>
<dbReference type="RefSeq" id="XP_024688283.1">
    <property type="nucleotide sequence ID" value="XM_024840617.1"/>
</dbReference>
<evidence type="ECO:0000313" key="3">
    <source>
        <dbReference type="Proteomes" id="UP000234254"/>
    </source>
</evidence>
<comment type="caution">
    <text evidence="2">The sequence shown here is derived from an EMBL/GenBank/DDBJ whole genome shotgun (WGS) entry which is preliminary data.</text>
</comment>
<reference evidence="2" key="1">
    <citation type="submission" date="2016-12" db="EMBL/GenBank/DDBJ databases">
        <title>The genomes of Aspergillus section Nigri reveals drivers in fungal speciation.</title>
        <authorList>
            <consortium name="DOE Joint Genome Institute"/>
            <person name="Vesth T.C."/>
            <person name="Nybo J."/>
            <person name="Theobald S."/>
            <person name="Brandl J."/>
            <person name="Frisvad J.C."/>
            <person name="Nielsen K.F."/>
            <person name="Lyhne E.K."/>
            <person name="Kogle M.E."/>
            <person name="Kuo A."/>
            <person name="Riley R."/>
            <person name="Clum A."/>
            <person name="Nolan M."/>
            <person name="Lipzen A."/>
            <person name="Salamov A."/>
            <person name="Henrissat B."/>
            <person name="Wiebenga A."/>
            <person name="De vries R.P."/>
            <person name="Grigoriev I.V."/>
            <person name="Mortensen U.H."/>
            <person name="Andersen M.R."/>
            <person name="Baker S.E."/>
        </authorList>
    </citation>
    <scope>NUCLEOTIDE SEQUENCE</scope>
    <source>
        <strain evidence="2">IBT 28561</strain>
    </source>
</reference>
<evidence type="ECO:0000256" key="1">
    <source>
        <dbReference type="SAM" id="MobiDB-lite"/>
    </source>
</evidence>
<feature type="non-terminal residue" evidence="2">
    <location>
        <position position="98"/>
    </location>
</feature>
<accession>A0A2I1CPY8</accession>
<feature type="compositionally biased region" description="Basic residues" evidence="1">
    <location>
        <begin position="87"/>
        <end position="98"/>
    </location>
</feature>
<organism evidence="2 3">
    <name type="scientific">Aspergillus campestris (strain IBT 28561)</name>
    <dbReference type="NCBI Taxonomy" id="1392248"/>
    <lineage>
        <taxon>Eukaryota</taxon>
        <taxon>Fungi</taxon>
        <taxon>Dikarya</taxon>
        <taxon>Ascomycota</taxon>
        <taxon>Pezizomycotina</taxon>
        <taxon>Eurotiomycetes</taxon>
        <taxon>Eurotiomycetidae</taxon>
        <taxon>Eurotiales</taxon>
        <taxon>Aspergillaceae</taxon>
        <taxon>Aspergillus</taxon>
        <taxon>Aspergillus subgen. Circumdati</taxon>
    </lineage>
</organism>
<dbReference type="VEuPathDB" id="FungiDB:P168DRAFT_322913"/>
<dbReference type="EMBL" id="MSFM01000056">
    <property type="protein sequence ID" value="PKX99688.1"/>
    <property type="molecule type" value="Genomic_DNA"/>
</dbReference>